<evidence type="ECO:0000313" key="4">
    <source>
        <dbReference type="Proteomes" id="UP000332933"/>
    </source>
</evidence>
<dbReference type="AlphaFoldDB" id="A0A485KCR5"/>
<dbReference type="Proteomes" id="UP000332933">
    <property type="component" value="Unassembled WGS sequence"/>
</dbReference>
<dbReference type="OrthoDB" id="72554at2759"/>
<dbReference type="EMBL" id="CAADRA010000405">
    <property type="protein sequence ID" value="VFT80048.1"/>
    <property type="molecule type" value="Genomic_DNA"/>
</dbReference>
<feature type="compositionally biased region" description="Low complexity" evidence="1">
    <location>
        <begin position="89"/>
        <end position="103"/>
    </location>
</feature>
<evidence type="ECO:0000313" key="2">
    <source>
        <dbReference type="EMBL" id="KAF0716437.1"/>
    </source>
</evidence>
<organism evidence="3 4">
    <name type="scientific">Aphanomyces stellatus</name>
    <dbReference type="NCBI Taxonomy" id="120398"/>
    <lineage>
        <taxon>Eukaryota</taxon>
        <taxon>Sar</taxon>
        <taxon>Stramenopiles</taxon>
        <taxon>Oomycota</taxon>
        <taxon>Saprolegniomycetes</taxon>
        <taxon>Saprolegniales</taxon>
        <taxon>Verrucalvaceae</taxon>
        <taxon>Aphanomyces</taxon>
    </lineage>
</organism>
<keyword evidence="4" id="KW-1185">Reference proteome</keyword>
<reference evidence="3 4" key="1">
    <citation type="submission" date="2019-03" db="EMBL/GenBank/DDBJ databases">
        <authorList>
            <person name="Gaulin E."/>
            <person name="Dumas B."/>
        </authorList>
    </citation>
    <scope>NUCLEOTIDE SEQUENCE [LARGE SCALE GENOMIC DNA]</scope>
    <source>
        <strain evidence="3">CBS 568.67</strain>
    </source>
</reference>
<feature type="region of interest" description="Disordered" evidence="1">
    <location>
        <begin position="81"/>
        <end position="106"/>
    </location>
</feature>
<dbReference type="EMBL" id="VJMH01000405">
    <property type="protein sequence ID" value="KAF0716437.1"/>
    <property type="molecule type" value="Genomic_DNA"/>
</dbReference>
<name>A0A485KCR5_9STRA</name>
<reference evidence="2" key="2">
    <citation type="submission" date="2019-06" db="EMBL/GenBank/DDBJ databases">
        <title>Genomics analysis of Aphanomyces spp. identifies a new class of oomycete effector associated with host adaptation.</title>
        <authorList>
            <person name="Gaulin E."/>
        </authorList>
    </citation>
    <scope>NUCLEOTIDE SEQUENCE</scope>
    <source>
        <strain evidence="2">CBS 578.67</strain>
    </source>
</reference>
<evidence type="ECO:0000256" key="1">
    <source>
        <dbReference type="SAM" id="MobiDB-lite"/>
    </source>
</evidence>
<proteinExistence type="predicted"/>
<gene>
    <name evidence="3" type="primary">Aste57867_2861</name>
    <name evidence="2" type="ORF">As57867_002853</name>
    <name evidence="3" type="ORF">ASTE57867_2861</name>
</gene>
<protein>
    <submittedName>
        <fullName evidence="3">Aste57867_2861 protein</fullName>
    </submittedName>
</protein>
<evidence type="ECO:0000313" key="3">
    <source>
        <dbReference type="EMBL" id="VFT80048.1"/>
    </source>
</evidence>
<accession>A0A485KCR5</accession>
<sequence>MASPKHGEATAVGVEIVSDEASTVHFSKKAVEYLKKCVLEENLTGLKVDVERRQEIALTLSCSEARVTNWIRNFTQNQKKNDHIPMRPVPSTSSGASTPTAVGKKNSIHPTIRETTSPAAKGSTAYEIFKNTNWASVEEDVRRRLTASSRNDISAEVVREINEQWAQRTNHARHPPLLHAADAARHGMMPPPSEMTEKDRAMWKKQWMSALQTSLDALAELGCPSILMLADEFDKSSTFEPRGIVNAMTRRRIEEWIGAVAVHANEHVRNNYDMELRDLLPDIAVIRRQFPSLYPPPPNPTKRQDKVWKHVLGALNQELQRMGQPGRKQMPWHALVSGTIGIKNRQGATEKRKFDLVNWPDQVPKRKKLDESHCLLLLQNLPAVRVAIADEGGRTTTLVAPATAEETHSDEHDEVGDE</sequence>